<evidence type="ECO:0000256" key="3">
    <source>
        <dbReference type="ARBA" id="ARBA00023015"/>
    </source>
</evidence>
<dbReference type="SUPFAM" id="SSF47459">
    <property type="entry name" value="HLH, helix-loop-helix DNA-binding domain"/>
    <property type="match status" value="1"/>
</dbReference>
<evidence type="ECO:0000256" key="6">
    <source>
        <dbReference type="ARBA" id="ARBA00023242"/>
    </source>
</evidence>
<accession>A0A8C3C0N4</accession>
<evidence type="ECO:0000313" key="11">
    <source>
        <dbReference type="Proteomes" id="UP000694556"/>
    </source>
</evidence>
<dbReference type="SMART" id="SM00353">
    <property type="entry name" value="HLH"/>
    <property type="match status" value="1"/>
</dbReference>
<keyword evidence="7" id="KW-0175">Coiled coil</keyword>
<evidence type="ECO:0000313" key="10">
    <source>
        <dbReference type="Ensembl" id="ENSCMMP00000013568.1"/>
    </source>
</evidence>
<dbReference type="InterPro" id="IPR036638">
    <property type="entry name" value="HLH_DNA-bd_sf"/>
</dbReference>
<dbReference type="FunFam" id="4.10.280.10:FF:000028">
    <property type="entry name" value="MLX interacting protein like"/>
    <property type="match status" value="1"/>
</dbReference>
<dbReference type="InterPro" id="IPR011598">
    <property type="entry name" value="bHLH_dom"/>
</dbReference>
<dbReference type="PANTHER" id="PTHR15741">
    <property type="entry name" value="BASIC HELIX-LOOP-HELIX ZIP TRANSCRIPTION FACTOR"/>
    <property type="match status" value="1"/>
</dbReference>
<keyword evidence="4" id="KW-0238">DNA-binding</keyword>
<keyword evidence="5" id="KW-0804">Transcription</keyword>
<evidence type="ECO:0000256" key="7">
    <source>
        <dbReference type="SAM" id="Coils"/>
    </source>
</evidence>
<dbReference type="Gene3D" id="4.10.280.10">
    <property type="entry name" value="Helix-loop-helix DNA-binding domain"/>
    <property type="match status" value="1"/>
</dbReference>
<feature type="domain" description="BHLH" evidence="9">
    <location>
        <begin position="395"/>
        <end position="449"/>
    </location>
</feature>
<evidence type="ECO:0000256" key="8">
    <source>
        <dbReference type="SAM" id="MobiDB-lite"/>
    </source>
</evidence>
<dbReference type="Pfam" id="PF00010">
    <property type="entry name" value="HLH"/>
    <property type="match status" value="1"/>
</dbReference>
<evidence type="ECO:0000256" key="1">
    <source>
        <dbReference type="ARBA" id="ARBA00004123"/>
    </source>
</evidence>
<evidence type="ECO:0000256" key="2">
    <source>
        <dbReference type="ARBA" id="ARBA00022553"/>
    </source>
</evidence>
<feature type="region of interest" description="Disordered" evidence="8">
    <location>
        <begin position="1"/>
        <end position="81"/>
    </location>
</feature>
<reference evidence="10" key="2">
    <citation type="submission" date="2025-09" db="UniProtKB">
        <authorList>
            <consortium name="Ensembl"/>
        </authorList>
    </citation>
    <scope>IDENTIFICATION</scope>
</reference>
<dbReference type="AlphaFoldDB" id="A0A8C3C0N4"/>
<dbReference type="GO" id="GO:0046983">
    <property type="term" value="F:protein dimerization activity"/>
    <property type="evidence" value="ECO:0007669"/>
    <property type="project" value="InterPro"/>
</dbReference>
<dbReference type="Proteomes" id="UP000694556">
    <property type="component" value="Unassembled WGS sequence"/>
</dbReference>
<dbReference type="PANTHER" id="PTHR15741:SF14">
    <property type="entry name" value="CARBOHYDRATE-RESPONSIVE ELEMENT-BINDING PROTEIN"/>
    <property type="match status" value="1"/>
</dbReference>
<keyword evidence="6" id="KW-0539">Nucleus</keyword>
<protein>
    <submittedName>
        <fullName evidence="10">MLX interacting protein like</fullName>
    </submittedName>
</protein>
<sequence>MAQAQVGLPGPFPEPLVGSCPDSDFDSDSEDATMAGAGPGAGVQKPSQVIHSGHFMVSSPHSDSLPRRRHRHADPEAADPRSIDPTLTRLFECMSLEYSGKLVSPKWKNFKGQRLLCRDKIRLNNAIWRAWYIQYVEQRKNPMCGFITPLEGSEADEHRKPEAVVLEGNYWKRRIEVVMREYHKWRIYYKKRLRKSSREGELSSPKQDEDAWRPTEKWCNQLFCNVVPMLLGNEEEELGGRQHFDLDTFLSDISDTLFTMTQTPSTHQALPEDAYIGNADMIQPDLAPLQPSLDDTMEISGKSQPGCRTTSIQPGALCTPWQPKVNVRSLARTKTLPSLRGHHLHVHPLPSLLPNQIHPHPHCKLWVSPYPVWQEAQGHLRCQEVPDSAGPQIESRRITHISAEQKRRFNIKLGFDTLHSLVSTLSTQPSIKVSKATTLQKTAEYICKLQQERAALQDEAQRLREQIEELNSSINLCQEQLPATGVPITRQRFDQMRSMFDEYIRSSTLQNWKFWIFSIIIRPLFESFNGMVSTASMESLTQTSLAWLDQHCSLPALRPTVLSSLRQLSISTSILSDPARIPEQATRAVTGPPRGSSS</sequence>
<comment type="subcellular location">
    <subcellularLocation>
        <location evidence="1">Nucleus</location>
    </subcellularLocation>
</comment>
<organism evidence="10 11">
    <name type="scientific">Cairina moschata</name>
    <name type="common">Muscovy duck</name>
    <dbReference type="NCBI Taxonomy" id="8855"/>
    <lineage>
        <taxon>Eukaryota</taxon>
        <taxon>Metazoa</taxon>
        <taxon>Chordata</taxon>
        <taxon>Craniata</taxon>
        <taxon>Vertebrata</taxon>
        <taxon>Euteleostomi</taxon>
        <taxon>Archelosauria</taxon>
        <taxon>Archosauria</taxon>
        <taxon>Dinosauria</taxon>
        <taxon>Saurischia</taxon>
        <taxon>Theropoda</taxon>
        <taxon>Coelurosauria</taxon>
        <taxon>Aves</taxon>
        <taxon>Neognathae</taxon>
        <taxon>Galloanserae</taxon>
        <taxon>Anseriformes</taxon>
        <taxon>Anatidae</taxon>
        <taxon>Anatinae</taxon>
        <taxon>Cairina</taxon>
    </lineage>
</organism>
<dbReference type="InterPro" id="IPR052207">
    <property type="entry name" value="Max-like/E-box_TFs"/>
</dbReference>
<dbReference type="GO" id="GO:0000981">
    <property type="term" value="F:DNA-binding transcription factor activity, RNA polymerase II-specific"/>
    <property type="evidence" value="ECO:0007669"/>
    <property type="project" value="TreeGrafter"/>
</dbReference>
<keyword evidence="3" id="KW-0805">Transcription regulation</keyword>
<evidence type="ECO:0000256" key="4">
    <source>
        <dbReference type="ARBA" id="ARBA00023125"/>
    </source>
</evidence>
<dbReference type="Ensembl" id="ENSCMMT00000014959.1">
    <property type="protein sequence ID" value="ENSCMMP00000013568.1"/>
    <property type="gene ID" value="ENSCMMG00000007911.1"/>
</dbReference>
<evidence type="ECO:0000259" key="9">
    <source>
        <dbReference type="PROSITE" id="PS50888"/>
    </source>
</evidence>
<reference evidence="10" key="1">
    <citation type="submission" date="2025-08" db="UniProtKB">
        <authorList>
            <consortium name="Ensembl"/>
        </authorList>
    </citation>
    <scope>IDENTIFICATION</scope>
</reference>
<dbReference type="GO" id="GO:0000978">
    <property type="term" value="F:RNA polymerase II cis-regulatory region sequence-specific DNA binding"/>
    <property type="evidence" value="ECO:0007669"/>
    <property type="project" value="TreeGrafter"/>
</dbReference>
<dbReference type="PROSITE" id="PS50888">
    <property type="entry name" value="BHLH"/>
    <property type="match status" value="1"/>
</dbReference>
<dbReference type="CDD" id="cd21771">
    <property type="entry name" value="NES2-NLS_ChREBP"/>
    <property type="match status" value="1"/>
</dbReference>
<proteinExistence type="predicted"/>
<evidence type="ECO:0000256" key="5">
    <source>
        <dbReference type="ARBA" id="ARBA00023163"/>
    </source>
</evidence>
<dbReference type="GO" id="GO:0005634">
    <property type="term" value="C:nucleus"/>
    <property type="evidence" value="ECO:0007669"/>
    <property type="project" value="UniProtKB-SubCell"/>
</dbReference>
<keyword evidence="2" id="KW-0597">Phosphoprotein</keyword>
<name>A0A8C3C0N4_CAIMO</name>
<feature type="coiled-coil region" evidence="7">
    <location>
        <begin position="446"/>
        <end position="480"/>
    </location>
</feature>
<keyword evidence="11" id="KW-1185">Reference proteome</keyword>